<keyword evidence="3" id="KW-1185">Reference proteome</keyword>
<gene>
    <name evidence="2" type="ORF">L9F63_020833</name>
</gene>
<name>A0AAD7ZQQ5_DIPPU</name>
<sequence>PSTKETFVILIKDDLTLLRESQIIEGGAVIPLPGTELNDSDPGVQHPAPFCHA</sequence>
<dbReference type="AlphaFoldDB" id="A0AAD7ZQQ5"/>
<accession>A0AAD7ZQQ5</accession>
<feature type="non-terminal residue" evidence="2">
    <location>
        <position position="53"/>
    </location>
</feature>
<protein>
    <submittedName>
        <fullName evidence="2">Uncharacterized protein</fullName>
    </submittedName>
</protein>
<dbReference type="EMBL" id="JASPKZ010007354">
    <property type="protein sequence ID" value="KAJ9584812.1"/>
    <property type="molecule type" value="Genomic_DNA"/>
</dbReference>
<proteinExistence type="predicted"/>
<comment type="caution">
    <text evidence="2">The sequence shown here is derived from an EMBL/GenBank/DDBJ whole genome shotgun (WGS) entry which is preliminary data.</text>
</comment>
<reference evidence="2" key="1">
    <citation type="journal article" date="2023" name="IScience">
        <title>Live-bearing cockroach genome reveals convergent evolutionary mechanisms linked to viviparity in insects and beyond.</title>
        <authorList>
            <person name="Fouks B."/>
            <person name="Harrison M.C."/>
            <person name="Mikhailova A.A."/>
            <person name="Marchal E."/>
            <person name="English S."/>
            <person name="Carruthers M."/>
            <person name="Jennings E.C."/>
            <person name="Chiamaka E.L."/>
            <person name="Frigard R.A."/>
            <person name="Pippel M."/>
            <person name="Attardo G.M."/>
            <person name="Benoit J.B."/>
            <person name="Bornberg-Bauer E."/>
            <person name="Tobe S.S."/>
        </authorList>
    </citation>
    <scope>NUCLEOTIDE SEQUENCE</scope>
    <source>
        <strain evidence="2">Stay&amp;Tobe</strain>
    </source>
</reference>
<feature type="region of interest" description="Disordered" evidence="1">
    <location>
        <begin position="34"/>
        <end position="53"/>
    </location>
</feature>
<evidence type="ECO:0000256" key="1">
    <source>
        <dbReference type="SAM" id="MobiDB-lite"/>
    </source>
</evidence>
<organism evidence="2 3">
    <name type="scientific">Diploptera punctata</name>
    <name type="common">Pacific beetle cockroach</name>
    <dbReference type="NCBI Taxonomy" id="6984"/>
    <lineage>
        <taxon>Eukaryota</taxon>
        <taxon>Metazoa</taxon>
        <taxon>Ecdysozoa</taxon>
        <taxon>Arthropoda</taxon>
        <taxon>Hexapoda</taxon>
        <taxon>Insecta</taxon>
        <taxon>Pterygota</taxon>
        <taxon>Neoptera</taxon>
        <taxon>Polyneoptera</taxon>
        <taxon>Dictyoptera</taxon>
        <taxon>Blattodea</taxon>
        <taxon>Blaberoidea</taxon>
        <taxon>Blaberidae</taxon>
        <taxon>Diplopterinae</taxon>
        <taxon>Diploptera</taxon>
    </lineage>
</organism>
<evidence type="ECO:0000313" key="2">
    <source>
        <dbReference type="EMBL" id="KAJ9584812.1"/>
    </source>
</evidence>
<feature type="non-terminal residue" evidence="2">
    <location>
        <position position="1"/>
    </location>
</feature>
<reference evidence="2" key="2">
    <citation type="submission" date="2023-05" db="EMBL/GenBank/DDBJ databases">
        <authorList>
            <person name="Fouks B."/>
        </authorList>
    </citation>
    <scope>NUCLEOTIDE SEQUENCE</scope>
    <source>
        <strain evidence="2">Stay&amp;Tobe</strain>
        <tissue evidence="2">Testes</tissue>
    </source>
</reference>
<dbReference type="Proteomes" id="UP001233999">
    <property type="component" value="Unassembled WGS sequence"/>
</dbReference>
<evidence type="ECO:0000313" key="3">
    <source>
        <dbReference type="Proteomes" id="UP001233999"/>
    </source>
</evidence>